<gene>
    <name evidence="3" type="ORF">SCP_0700960</name>
</gene>
<evidence type="ECO:0000313" key="3">
    <source>
        <dbReference type="EMBL" id="GBE84915.1"/>
    </source>
</evidence>
<dbReference type="Gene3D" id="2.60.120.330">
    <property type="entry name" value="B-lactam Antibiotic, Isopenicillin N Synthase, Chain"/>
    <property type="match status" value="1"/>
</dbReference>
<evidence type="ECO:0000313" key="4">
    <source>
        <dbReference type="Proteomes" id="UP000287166"/>
    </source>
</evidence>
<comment type="caution">
    <text evidence="3">The sequence shown here is derived from an EMBL/GenBank/DDBJ whole genome shotgun (WGS) entry which is preliminary data.</text>
</comment>
<evidence type="ECO:0000256" key="1">
    <source>
        <dbReference type="RuleBase" id="RU003682"/>
    </source>
</evidence>
<reference evidence="3 4" key="1">
    <citation type="journal article" date="2018" name="Sci. Rep.">
        <title>Genome sequence of the cauliflower mushroom Sparassis crispa (Hanabiratake) and its association with beneficial usage.</title>
        <authorList>
            <person name="Kiyama R."/>
            <person name="Furutani Y."/>
            <person name="Kawaguchi K."/>
            <person name="Nakanishi T."/>
        </authorList>
    </citation>
    <scope>NUCLEOTIDE SEQUENCE [LARGE SCALE GENOMIC DNA]</scope>
</reference>
<dbReference type="SUPFAM" id="SSF51197">
    <property type="entry name" value="Clavaminate synthase-like"/>
    <property type="match status" value="1"/>
</dbReference>
<dbReference type="OrthoDB" id="288590at2759"/>
<dbReference type="GO" id="GO:0016491">
    <property type="term" value="F:oxidoreductase activity"/>
    <property type="evidence" value="ECO:0007669"/>
    <property type="project" value="UniProtKB-KW"/>
</dbReference>
<dbReference type="STRING" id="139825.A0A401GRR4"/>
<comment type="similarity">
    <text evidence="1">Belongs to the iron/ascorbate-dependent oxidoreductase family.</text>
</comment>
<evidence type="ECO:0000259" key="2">
    <source>
        <dbReference type="PROSITE" id="PS51471"/>
    </source>
</evidence>
<dbReference type="InterPro" id="IPR005123">
    <property type="entry name" value="Oxoglu/Fe-dep_dioxygenase_dom"/>
</dbReference>
<dbReference type="EMBL" id="BFAD01000007">
    <property type="protein sequence ID" value="GBE84915.1"/>
    <property type="molecule type" value="Genomic_DNA"/>
</dbReference>
<dbReference type="GeneID" id="38781832"/>
<keyword evidence="1" id="KW-0560">Oxidoreductase</keyword>
<dbReference type="InterPro" id="IPR026992">
    <property type="entry name" value="DIOX_N"/>
</dbReference>
<dbReference type="InterPro" id="IPR027443">
    <property type="entry name" value="IPNS-like_sf"/>
</dbReference>
<keyword evidence="4" id="KW-1185">Reference proteome</keyword>
<dbReference type="GO" id="GO:0046872">
    <property type="term" value="F:metal ion binding"/>
    <property type="evidence" value="ECO:0007669"/>
    <property type="project" value="UniProtKB-KW"/>
</dbReference>
<dbReference type="PROSITE" id="PS51471">
    <property type="entry name" value="FE2OG_OXY"/>
    <property type="match status" value="1"/>
</dbReference>
<dbReference type="PANTHER" id="PTHR47990">
    <property type="entry name" value="2-OXOGLUTARATE (2OG) AND FE(II)-DEPENDENT OXYGENASE SUPERFAMILY PROTEIN-RELATED"/>
    <property type="match status" value="1"/>
</dbReference>
<keyword evidence="1" id="KW-0408">Iron</keyword>
<dbReference type="Proteomes" id="UP000287166">
    <property type="component" value="Unassembled WGS sequence"/>
</dbReference>
<feature type="domain" description="Fe2OG dioxygenase" evidence="2">
    <location>
        <begin position="182"/>
        <end position="302"/>
    </location>
</feature>
<dbReference type="AlphaFoldDB" id="A0A401GRR4"/>
<dbReference type="Pfam" id="PF03171">
    <property type="entry name" value="2OG-FeII_Oxy"/>
    <property type="match status" value="1"/>
</dbReference>
<protein>
    <submittedName>
        <fullName evidence="3">2-oxoglutarate-Fe(II) type oxidoreductase</fullName>
    </submittedName>
</protein>
<proteinExistence type="inferred from homology"/>
<dbReference type="RefSeq" id="XP_027615828.1">
    <property type="nucleotide sequence ID" value="XM_027760027.1"/>
</dbReference>
<organism evidence="3 4">
    <name type="scientific">Sparassis crispa</name>
    <dbReference type="NCBI Taxonomy" id="139825"/>
    <lineage>
        <taxon>Eukaryota</taxon>
        <taxon>Fungi</taxon>
        <taxon>Dikarya</taxon>
        <taxon>Basidiomycota</taxon>
        <taxon>Agaricomycotina</taxon>
        <taxon>Agaricomycetes</taxon>
        <taxon>Polyporales</taxon>
        <taxon>Sparassidaceae</taxon>
        <taxon>Sparassis</taxon>
    </lineage>
</organism>
<dbReference type="InParanoid" id="A0A401GRR4"/>
<sequence length="365" mass="41307">MSSFAPRDYPKLSTLPIISLAPYLSPHDGKGRISTAAALHAACLQYGFFYLDISAYVSPEEPEELTRLAQEFFMLPQKEKEKIALKYQDGARGYARLAENVTNGKADNHEGIDLLRPVEHPDKTRPLWGENQWPSIPGFREKYEVWIEKMKHLGLIVMQAMADGLGLTAEEWAELRSQVDDSFYVMRIIGYPPLPTNYDGFSCGAHKDYGCLTFLYADPTRGALQVYLRQKGLLIKESNNIRAEEHIEDGMWINADPMPGCMVCNLGEMWEVWSNGLYKSTLHRVLHTSPNYRVSIPFFFEPNFDAVVKPLPAALRLQEGTSTPASAQKARANVQKIYEPVVYGDFLKRKVENNFTTSVQDGDED</sequence>
<keyword evidence="1" id="KW-0479">Metal-binding</keyword>
<dbReference type="InterPro" id="IPR050231">
    <property type="entry name" value="Iron_ascorbate_oxido_reductase"/>
</dbReference>
<name>A0A401GRR4_9APHY</name>
<accession>A0A401GRR4</accession>
<dbReference type="InterPro" id="IPR044861">
    <property type="entry name" value="IPNS-like_FE2OG_OXY"/>
</dbReference>
<dbReference type="Pfam" id="PF14226">
    <property type="entry name" value="DIOX_N"/>
    <property type="match status" value="1"/>
</dbReference>